<dbReference type="GO" id="GO:0003676">
    <property type="term" value="F:nucleic acid binding"/>
    <property type="evidence" value="ECO:0007669"/>
    <property type="project" value="InterPro"/>
</dbReference>
<sequence length="99" mass="11256">MEADFVFVEGNAPPRRPTIVDKFLEEEDITSLECSAFSPDLNPVENVCAMFERWVAVRHPPRNLLKGFGILSIEQHRISLSCTDRVADKFIVQSVQTLH</sequence>
<dbReference type="EMBL" id="BGPR01000158">
    <property type="protein sequence ID" value="GBM00605.1"/>
    <property type="molecule type" value="Genomic_DNA"/>
</dbReference>
<proteinExistence type="predicted"/>
<protein>
    <recommendedName>
        <fullName evidence="3">Tc1-like transposase DDE domain-containing protein</fullName>
    </recommendedName>
</protein>
<dbReference type="Proteomes" id="UP000499080">
    <property type="component" value="Unassembled WGS sequence"/>
</dbReference>
<dbReference type="AlphaFoldDB" id="A0A4Y2CBC2"/>
<evidence type="ECO:0000313" key="1">
    <source>
        <dbReference type="EMBL" id="GBM00605.1"/>
    </source>
</evidence>
<keyword evidence="2" id="KW-1185">Reference proteome</keyword>
<dbReference type="Gene3D" id="3.30.420.10">
    <property type="entry name" value="Ribonuclease H-like superfamily/Ribonuclease H"/>
    <property type="match status" value="1"/>
</dbReference>
<evidence type="ECO:0008006" key="3">
    <source>
        <dbReference type="Google" id="ProtNLM"/>
    </source>
</evidence>
<organism evidence="1 2">
    <name type="scientific">Araneus ventricosus</name>
    <name type="common">Orbweaver spider</name>
    <name type="synonym">Epeira ventricosa</name>
    <dbReference type="NCBI Taxonomy" id="182803"/>
    <lineage>
        <taxon>Eukaryota</taxon>
        <taxon>Metazoa</taxon>
        <taxon>Ecdysozoa</taxon>
        <taxon>Arthropoda</taxon>
        <taxon>Chelicerata</taxon>
        <taxon>Arachnida</taxon>
        <taxon>Araneae</taxon>
        <taxon>Araneomorphae</taxon>
        <taxon>Entelegynae</taxon>
        <taxon>Araneoidea</taxon>
        <taxon>Araneidae</taxon>
        <taxon>Araneus</taxon>
    </lineage>
</organism>
<dbReference type="OrthoDB" id="9996331at2759"/>
<dbReference type="InterPro" id="IPR036397">
    <property type="entry name" value="RNaseH_sf"/>
</dbReference>
<gene>
    <name evidence="1" type="ORF">AVEN_77401_1</name>
</gene>
<name>A0A4Y2CBC2_ARAVE</name>
<accession>A0A4Y2CBC2</accession>
<evidence type="ECO:0000313" key="2">
    <source>
        <dbReference type="Proteomes" id="UP000499080"/>
    </source>
</evidence>
<reference evidence="1 2" key="1">
    <citation type="journal article" date="2019" name="Sci. Rep.">
        <title>Orb-weaving spider Araneus ventricosus genome elucidates the spidroin gene catalogue.</title>
        <authorList>
            <person name="Kono N."/>
            <person name="Nakamura H."/>
            <person name="Ohtoshi R."/>
            <person name="Moran D.A.P."/>
            <person name="Shinohara A."/>
            <person name="Yoshida Y."/>
            <person name="Fujiwara M."/>
            <person name="Mori M."/>
            <person name="Tomita M."/>
            <person name="Arakawa K."/>
        </authorList>
    </citation>
    <scope>NUCLEOTIDE SEQUENCE [LARGE SCALE GENOMIC DNA]</scope>
</reference>
<comment type="caution">
    <text evidence="1">The sequence shown here is derived from an EMBL/GenBank/DDBJ whole genome shotgun (WGS) entry which is preliminary data.</text>
</comment>